<sequence>MDLILIALVAGGILFLKKRDQRQRIVLLGHALSRYDIERLMEGLTDGYLRALGEDNAERQAQVWNFLAAQELRLLEQFQAFATEFANEDPLRTRVSKLPMAIPYATVWLPAATFDLRRAFAIHAQGLAQVVENAQQLSPKRKAFTLSAELFLMQHSCHWFCRSKSVASARLLARHKTPYAQVLASVSPATRAAYTALVSGVA</sequence>
<evidence type="ECO:0000313" key="1">
    <source>
        <dbReference type="EMBL" id="MDR7305991.1"/>
    </source>
</evidence>
<evidence type="ECO:0000313" key="2">
    <source>
        <dbReference type="Proteomes" id="UP001268089"/>
    </source>
</evidence>
<proteinExistence type="predicted"/>
<name>A0ABU1ZKB0_9BURK</name>
<comment type="caution">
    <text evidence="1">The sequence shown here is derived from an EMBL/GenBank/DDBJ whole genome shotgun (WGS) entry which is preliminary data.</text>
</comment>
<accession>A0ABU1ZKB0</accession>
<gene>
    <name evidence="1" type="ORF">J2X15_001269</name>
</gene>
<organism evidence="1 2">
    <name type="scientific">Rhodoferax saidenbachensis</name>
    <dbReference type="NCBI Taxonomy" id="1484693"/>
    <lineage>
        <taxon>Bacteria</taxon>
        <taxon>Pseudomonadati</taxon>
        <taxon>Pseudomonadota</taxon>
        <taxon>Betaproteobacteria</taxon>
        <taxon>Burkholderiales</taxon>
        <taxon>Comamonadaceae</taxon>
        <taxon>Rhodoferax</taxon>
    </lineage>
</organism>
<dbReference type="EMBL" id="JAVDXO010000002">
    <property type="protein sequence ID" value="MDR7305991.1"/>
    <property type="molecule type" value="Genomic_DNA"/>
</dbReference>
<reference evidence="1 2" key="1">
    <citation type="submission" date="2023-07" db="EMBL/GenBank/DDBJ databases">
        <title>Sorghum-associated microbial communities from plants grown in Nebraska, USA.</title>
        <authorList>
            <person name="Schachtman D."/>
        </authorList>
    </citation>
    <scope>NUCLEOTIDE SEQUENCE [LARGE SCALE GENOMIC DNA]</scope>
    <source>
        <strain evidence="1 2">BE308</strain>
    </source>
</reference>
<protein>
    <submittedName>
        <fullName evidence="1">Uncharacterized protein</fullName>
    </submittedName>
</protein>
<dbReference type="Proteomes" id="UP001268089">
    <property type="component" value="Unassembled WGS sequence"/>
</dbReference>
<dbReference type="RefSeq" id="WP_310340457.1">
    <property type="nucleotide sequence ID" value="NZ_JAVDXO010000002.1"/>
</dbReference>
<keyword evidence="2" id="KW-1185">Reference proteome</keyword>